<keyword evidence="1" id="KW-1133">Transmembrane helix</keyword>
<dbReference type="Proteomes" id="UP001141806">
    <property type="component" value="Unassembled WGS sequence"/>
</dbReference>
<accession>A0A9Q0QNA9</accession>
<dbReference type="AlphaFoldDB" id="A0A9Q0QNA9"/>
<evidence type="ECO:0000313" key="3">
    <source>
        <dbReference type="Proteomes" id="UP001141806"/>
    </source>
</evidence>
<dbReference type="EMBL" id="JAMYWD010000007">
    <property type="protein sequence ID" value="KAJ4965684.1"/>
    <property type="molecule type" value="Genomic_DNA"/>
</dbReference>
<dbReference type="OrthoDB" id="1898501at2759"/>
<dbReference type="Gene3D" id="1.20.1250.20">
    <property type="entry name" value="MFS general substrate transporter like domains"/>
    <property type="match status" value="1"/>
</dbReference>
<evidence type="ECO:0000313" key="2">
    <source>
        <dbReference type="EMBL" id="KAJ4965684.1"/>
    </source>
</evidence>
<keyword evidence="1" id="KW-0472">Membrane</keyword>
<evidence type="ECO:0000256" key="1">
    <source>
        <dbReference type="SAM" id="Phobius"/>
    </source>
</evidence>
<sequence>MEAPLLSDTVEGAIDYKGRPAIRSKTGRWRSSVFIIGVGIAERFSYYGIRSNLISYLTGPLQQSTVSAAVNVNTWSGVSYMLPLFGAFVADGYLGRYRMVFFASLLYILVSISLPPVHHWLIKWYWFFSPQGIPSIPWM</sequence>
<feature type="transmembrane region" description="Helical" evidence="1">
    <location>
        <begin position="100"/>
        <end position="122"/>
    </location>
</feature>
<name>A0A9Q0QNA9_9MAGN</name>
<proteinExistence type="predicted"/>
<keyword evidence="3" id="KW-1185">Reference proteome</keyword>
<dbReference type="InterPro" id="IPR036259">
    <property type="entry name" value="MFS_trans_sf"/>
</dbReference>
<feature type="transmembrane region" description="Helical" evidence="1">
    <location>
        <begin position="69"/>
        <end position="88"/>
    </location>
</feature>
<organism evidence="2 3">
    <name type="scientific">Protea cynaroides</name>
    <dbReference type="NCBI Taxonomy" id="273540"/>
    <lineage>
        <taxon>Eukaryota</taxon>
        <taxon>Viridiplantae</taxon>
        <taxon>Streptophyta</taxon>
        <taxon>Embryophyta</taxon>
        <taxon>Tracheophyta</taxon>
        <taxon>Spermatophyta</taxon>
        <taxon>Magnoliopsida</taxon>
        <taxon>Proteales</taxon>
        <taxon>Proteaceae</taxon>
        <taxon>Protea</taxon>
    </lineage>
</organism>
<keyword evidence="1" id="KW-0812">Transmembrane</keyword>
<comment type="caution">
    <text evidence="2">The sequence shown here is derived from an EMBL/GenBank/DDBJ whole genome shotgun (WGS) entry which is preliminary data.</text>
</comment>
<reference evidence="2" key="1">
    <citation type="journal article" date="2023" name="Plant J.">
        <title>The genome of the king protea, Protea cynaroides.</title>
        <authorList>
            <person name="Chang J."/>
            <person name="Duong T.A."/>
            <person name="Schoeman C."/>
            <person name="Ma X."/>
            <person name="Roodt D."/>
            <person name="Barker N."/>
            <person name="Li Z."/>
            <person name="Van de Peer Y."/>
            <person name="Mizrachi E."/>
        </authorList>
    </citation>
    <scope>NUCLEOTIDE SEQUENCE</scope>
    <source>
        <tissue evidence="2">Young leaves</tissue>
    </source>
</reference>
<protein>
    <submittedName>
        <fullName evidence="2">Uncharacterized protein</fullName>
    </submittedName>
</protein>
<gene>
    <name evidence="2" type="ORF">NE237_017533</name>
</gene>
<dbReference type="PANTHER" id="PTHR11654">
    <property type="entry name" value="OLIGOPEPTIDE TRANSPORTER-RELATED"/>
    <property type="match status" value="1"/>
</dbReference>